<evidence type="ECO:0000256" key="1">
    <source>
        <dbReference type="SAM" id="MobiDB-lite"/>
    </source>
</evidence>
<evidence type="ECO:0000313" key="3">
    <source>
        <dbReference type="Proteomes" id="UP000585474"/>
    </source>
</evidence>
<dbReference type="EMBL" id="BJWL01000267">
    <property type="protein sequence ID" value="GFS36903.1"/>
    <property type="molecule type" value="Genomic_DNA"/>
</dbReference>
<proteinExistence type="predicted"/>
<reference evidence="3" key="1">
    <citation type="submission" date="2019-07" db="EMBL/GenBank/DDBJ databases">
        <title>De Novo Assembly of kiwifruit Actinidia rufa.</title>
        <authorList>
            <person name="Sugita-Konishi S."/>
            <person name="Sato K."/>
            <person name="Mori E."/>
            <person name="Abe Y."/>
            <person name="Kisaki G."/>
            <person name="Hamano K."/>
            <person name="Suezawa K."/>
            <person name="Otani M."/>
            <person name="Fukuda T."/>
            <person name="Manabe T."/>
            <person name="Gomi K."/>
            <person name="Tabuchi M."/>
            <person name="Akimitsu K."/>
            <person name="Kataoka I."/>
        </authorList>
    </citation>
    <scope>NUCLEOTIDE SEQUENCE [LARGE SCALE GENOMIC DNA]</scope>
    <source>
        <strain evidence="3">cv. Fuchu</strain>
    </source>
</reference>
<organism evidence="2 3">
    <name type="scientific">Actinidia rufa</name>
    <dbReference type="NCBI Taxonomy" id="165716"/>
    <lineage>
        <taxon>Eukaryota</taxon>
        <taxon>Viridiplantae</taxon>
        <taxon>Streptophyta</taxon>
        <taxon>Embryophyta</taxon>
        <taxon>Tracheophyta</taxon>
        <taxon>Spermatophyta</taxon>
        <taxon>Magnoliopsida</taxon>
        <taxon>eudicotyledons</taxon>
        <taxon>Gunneridae</taxon>
        <taxon>Pentapetalae</taxon>
        <taxon>asterids</taxon>
        <taxon>Ericales</taxon>
        <taxon>Actinidiaceae</taxon>
        <taxon>Actinidia</taxon>
    </lineage>
</organism>
<sequence>MGFKEKDGSDKWYQSKVGYVVQRAECPAAVVQGERWVVVLDKKGVEKLTTKAMQGSKLRGNKRLCRDSKGPNVQEASRYDDHQLATMDRSTKSEPNAMVAEHKRTTAYRTEVTAATGGGGKEEEKIKK</sequence>
<evidence type="ECO:0000313" key="2">
    <source>
        <dbReference type="EMBL" id="GFS36903.1"/>
    </source>
</evidence>
<dbReference type="Proteomes" id="UP000585474">
    <property type="component" value="Unassembled WGS sequence"/>
</dbReference>
<gene>
    <name evidence="2" type="ORF">Acr_00g0048650</name>
</gene>
<feature type="region of interest" description="Disordered" evidence="1">
    <location>
        <begin position="87"/>
        <end position="128"/>
    </location>
</feature>
<comment type="caution">
    <text evidence="2">The sequence shown here is derived from an EMBL/GenBank/DDBJ whole genome shotgun (WGS) entry which is preliminary data.</text>
</comment>
<name>A0A7J0DLY1_9ERIC</name>
<accession>A0A7J0DLY1</accession>
<dbReference type="AlphaFoldDB" id="A0A7J0DLY1"/>
<keyword evidence="3" id="KW-1185">Reference proteome</keyword>
<protein>
    <submittedName>
        <fullName evidence="2">Uncharacterized protein</fullName>
    </submittedName>
</protein>